<evidence type="ECO:0000256" key="2">
    <source>
        <dbReference type="SAM" id="SignalP"/>
    </source>
</evidence>
<dbReference type="AlphaFoldDB" id="A0A9W4NIF3"/>
<comment type="caution">
    <text evidence="3">The sequence shown here is derived from an EMBL/GenBank/DDBJ whole genome shotgun (WGS) entry which is preliminary data.</text>
</comment>
<accession>A0A9W4NIF3</accession>
<feature type="signal peptide" evidence="2">
    <location>
        <begin position="1"/>
        <end position="19"/>
    </location>
</feature>
<feature type="compositionally biased region" description="Low complexity" evidence="1">
    <location>
        <begin position="127"/>
        <end position="190"/>
    </location>
</feature>
<sequence length="199" mass="20772">MRFSLIVMLASAYARASLGGTLEIIDIDNQCAIWSYDNHGCTGSSAFFSQLDGDECSRLDKVANSTHPGYPMRGSEACGTENNSPAAWVKVEKTGVITFYNFQGDKSACRLDNGLKHGSRCTASDLKSSTKSSSTEPSSTESSSTKPSSTKSSSTKSSSTKSSSTKTSSALTTPNSSSSVSESSSTTFQTAPTPDCSAA</sequence>
<proteinExistence type="predicted"/>
<feature type="chain" id="PRO_5040997432" description="Secreted protein" evidence="2">
    <location>
        <begin position="20"/>
        <end position="199"/>
    </location>
</feature>
<evidence type="ECO:0000313" key="3">
    <source>
        <dbReference type="EMBL" id="CAG8370800.1"/>
    </source>
</evidence>
<name>A0A9W4NIF3_9EURO</name>
<protein>
    <recommendedName>
        <fullName evidence="5">Secreted protein</fullName>
    </recommendedName>
</protein>
<dbReference type="EMBL" id="CAJVPG010000193">
    <property type="protein sequence ID" value="CAG8370800.1"/>
    <property type="molecule type" value="Genomic_DNA"/>
</dbReference>
<keyword evidence="4" id="KW-1185">Reference proteome</keyword>
<evidence type="ECO:0008006" key="5">
    <source>
        <dbReference type="Google" id="ProtNLM"/>
    </source>
</evidence>
<dbReference type="OrthoDB" id="4288742at2759"/>
<reference evidence="3" key="1">
    <citation type="submission" date="2021-07" db="EMBL/GenBank/DDBJ databases">
        <authorList>
            <person name="Branca A.L. A."/>
        </authorList>
    </citation>
    <scope>NUCLEOTIDE SEQUENCE</scope>
</reference>
<organism evidence="3 4">
    <name type="scientific">Penicillium salamii</name>
    <dbReference type="NCBI Taxonomy" id="1612424"/>
    <lineage>
        <taxon>Eukaryota</taxon>
        <taxon>Fungi</taxon>
        <taxon>Dikarya</taxon>
        <taxon>Ascomycota</taxon>
        <taxon>Pezizomycotina</taxon>
        <taxon>Eurotiomycetes</taxon>
        <taxon>Eurotiomycetidae</taxon>
        <taxon>Eurotiales</taxon>
        <taxon>Aspergillaceae</taxon>
        <taxon>Penicillium</taxon>
    </lineage>
</organism>
<evidence type="ECO:0000256" key="1">
    <source>
        <dbReference type="SAM" id="MobiDB-lite"/>
    </source>
</evidence>
<feature type="region of interest" description="Disordered" evidence="1">
    <location>
        <begin position="121"/>
        <end position="199"/>
    </location>
</feature>
<dbReference type="Proteomes" id="UP001152649">
    <property type="component" value="Unassembled WGS sequence"/>
</dbReference>
<keyword evidence="2" id="KW-0732">Signal</keyword>
<gene>
    <name evidence="3" type="ORF">PSALAMII_LOCUS4716</name>
</gene>
<evidence type="ECO:0000313" key="4">
    <source>
        <dbReference type="Proteomes" id="UP001152649"/>
    </source>
</evidence>